<organism evidence="2 3">
    <name type="scientific">Geosmithia morbida</name>
    <dbReference type="NCBI Taxonomy" id="1094350"/>
    <lineage>
        <taxon>Eukaryota</taxon>
        <taxon>Fungi</taxon>
        <taxon>Dikarya</taxon>
        <taxon>Ascomycota</taxon>
        <taxon>Pezizomycotina</taxon>
        <taxon>Sordariomycetes</taxon>
        <taxon>Hypocreomycetidae</taxon>
        <taxon>Hypocreales</taxon>
        <taxon>Bionectriaceae</taxon>
        <taxon>Geosmithia</taxon>
    </lineage>
</organism>
<feature type="region of interest" description="Disordered" evidence="1">
    <location>
        <begin position="288"/>
        <end position="312"/>
    </location>
</feature>
<feature type="region of interest" description="Disordered" evidence="1">
    <location>
        <begin position="210"/>
        <end position="233"/>
    </location>
</feature>
<protein>
    <submittedName>
        <fullName evidence="2">Uncharacterized protein</fullName>
    </submittedName>
</protein>
<dbReference type="AlphaFoldDB" id="A0A9P4YQQ1"/>
<proteinExistence type="predicted"/>
<dbReference type="EMBL" id="JAANYQ010000017">
    <property type="protein sequence ID" value="KAF4120295.1"/>
    <property type="molecule type" value="Genomic_DNA"/>
</dbReference>
<feature type="region of interest" description="Disordered" evidence="1">
    <location>
        <begin position="163"/>
        <end position="183"/>
    </location>
</feature>
<evidence type="ECO:0000313" key="2">
    <source>
        <dbReference type="EMBL" id="KAF4120295.1"/>
    </source>
</evidence>
<reference evidence="2" key="1">
    <citation type="submission" date="2020-03" db="EMBL/GenBank/DDBJ databases">
        <title>Site-based positive gene gene selection in Geosmithia morbida across the United States reveals a broad range of putative effectors and factors for local host and environmental adapation.</title>
        <authorList>
            <person name="Onufrak A."/>
            <person name="Murdoch R.W."/>
            <person name="Gazis R."/>
            <person name="Huff M."/>
            <person name="Staton M."/>
            <person name="Klingeman W."/>
            <person name="Hadziabdic D."/>
        </authorList>
    </citation>
    <scope>NUCLEOTIDE SEQUENCE</scope>
    <source>
        <strain evidence="2">1262</strain>
    </source>
</reference>
<comment type="caution">
    <text evidence="2">The sequence shown here is derived from an EMBL/GenBank/DDBJ whole genome shotgun (WGS) entry which is preliminary data.</text>
</comment>
<evidence type="ECO:0000313" key="3">
    <source>
        <dbReference type="Proteomes" id="UP000749293"/>
    </source>
</evidence>
<evidence type="ECO:0000256" key="1">
    <source>
        <dbReference type="SAM" id="MobiDB-lite"/>
    </source>
</evidence>
<sequence length="312" mass="35822">MLGPVTNTTPSGESDRKEAIRLFDLAHIASFQYSPLSLRHLPQPVPKDAPANMDKSIFTFEDAFEDLLAVTAGSPMPDIRQKYEQRKLLRQMFQFGEPYMYWTRRLQASGLVSDQVLPPLGVLQKEIDRQASEVWERMRRGEDDPFARLMELRDEMFRNVPELSVHRDAKNQSRQQPDHEDDLFLPLQNLADSGRRSWDTLVKHMTEVTHQAERKTGQNQPAAASENKVEESQDEYVDKFGYVHKTIVQKEIDSNGNEVGSATIYQTYPAPANHKDIRDDNTNEQVIDYGGEDHDGADEARNKDGKSGWFWK</sequence>
<dbReference type="OrthoDB" id="4586300at2759"/>
<keyword evidence="3" id="KW-1185">Reference proteome</keyword>
<feature type="compositionally biased region" description="Basic and acidic residues" evidence="1">
    <location>
        <begin position="291"/>
        <end position="306"/>
    </location>
</feature>
<dbReference type="GeneID" id="55969324"/>
<dbReference type="RefSeq" id="XP_035318947.1">
    <property type="nucleotide sequence ID" value="XM_035465072.1"/>
</dbReference>
<accession>A0A9P4YQQ1</accession>
<dbReference type="Proteomes" id="UP000749293">
    <property type="component" value="Unassembled WGS sequence"/>
</dbReference>
<name>A0A9P4YQQ1_9HYPO</name>
<gene>
    <name evidence="2" type="ORF">GMORB2_3096</name>
</gene>